<evidence type="ECO:0000256" key="9">
    <source>
        <dbReference type="ARBA" id="ARBA00023136"/>
    </source>
</evidence>
<dbReference type="GeneID" id="18926021"/>
<dbReference type="FunFam" id="1.50.40.10:FF:000018">
    <property type="entry name" value="S-adenosylmethionine mitochondrial carrier protein-like"/>
    <property type="match status" value="1"/>
</dbReference>
<keyword evidence="6" id="KW-0999">Mitochondrion inner membrane</keyword>
<dbReference type="InParanoid" id="F4RXI1"/>
<dbReference type="RefSeq" id="XP_007413762.1">
    <property type="nucleotide sequence ID" value="XM_007413700.1"/>
</dbReference>
<dbReference type="GO" id="GO:0000095">
    <property type="term" value="F:S-adenosyl-L-methionine transmembrane transporter activity"/>
    <property type="evidence" value="ECO:0007669"/>
    <property type="project" value="EnsemblFungi"/>
</dbReference>
<evidence type="ECO:0000256" key="3">
    <source>
        <dbReference type="ARBA" id="ARBA00022448"/>
    </source>
</evidence>
<evidence type="ECO:0008006" key="14">
    <source>
        <dbReference type="Google" id="ProtNLM"/>
    </source>
</evidence>
<evidence type="ECO:0000256" key="7">
    <source>
        <dbReference type="ARBA" id="ARBA00022989"/>
    </source>
</evidence>
<evidence type="ECO:0000256" key="1">
    <source>
        <dbReference type="ARBA" id="ARBA00004448"/>
    </source>
</evidence>
<dbReference type="Proteomes" id="UP000001072">
    <property type="component" value="Unassembled WGS sequence"/>
</dbReference>
<dbReference type="STRING" id="747676.F4RXI1"/>
<keyword evidence="8" id="KW-0496">Mitochondrion</keyword>
<dbReference type="KEGG" id="mlr:MELLADRAFT_117468"/>
<dbReference type="Pfam" id="PF00153">
    <property type="entry name" value="Mito_carr"/>
    <property type="match status" value="4"/>
</dbReference>
<evidence type="ECO:0000313" key="13">
    <source>
        <dbReference type="Proteomes" id="UP000001072"/>
    </source>
</evidence>
<comment type="similarity">
    <text evidence="2 11">Belongs to the mitochondrial carrier (TC 2.A.29) family.</text>
</comment>
<keyword evidence="3 11" id="KW-0813">Transport</keyword>
<dbReference type="OrthoDB" id="415315at2759"/>
<evidence type="ECO:0000256" key="10">
    <source>
        <dbReference type="PROSITE-ProRule" id="PRU00282"/>
    </source>
</evidence>
<dbReference type="HOGENOM" id="CLU_015166_3_0_1"/>
<reference evidence="13" key="1">
    <citation type="journal article" date="2011" name="Proc. Natl. Acad. Sci. U.S.A.">
        <title>Obligate biotrophy features unraveled by the genomic analysis of rust fungi.</title>
        <authorList>
            <person name="Duplessis S."/>
            <person name="Cuomo C.A."/>
            <person name="Lin Y.-C."/>
            <person name="Aerts A."/>
            <person name="Tisserant E."/>
            <person name="Veneault-Fourrey C."/>
            <person name="Joly D.L."/>
            <person name="Hacquard S."/>
            <person name="Amselem J."/>
            <person name="Cantarel B.L."/>
            <person name="Chiu R."/>
            <person name="Coutinho P.M."/>
            <person name="Feau N."/>
            <person name="Field M."/>
            <person name="Frey P."/>
            <person name="Gelhaye E."/>
            <person name="Goldberg J."/>
            <person name="Grabherr M.G."/>
            <person name="Kodira C.D."/>
            <person name="Kohler A."/>
            <person name="Kuees U."/>
            <person name="Lindquist E.A."/>
            <person name="Lucas S.M."/>
            <person name="Mago R."/>
            <person name="Mauceli E."/>
            <person name="Morin E."/>
            <person name="Murat C."/>
            <person name="Pangilinan J.L."/>
            <person name="Park R."/>
            <person name="Pearson M."/>
            <person name="Quesneville H."/>
            <person name="Rouhier N."/>
            <person name="Sakthikumar S."/>
            <person name="Salamov A.A."/>
            <person name="Schmutz J."/>
            <person name="Selles B."/>
            <person name="Shapiro H."/>
            <person name="Tanguay P."/>
            <person name="Tuskan G.A."/>
            <person name="Henrissat B."/>
            <person name="Van de Peer Y."/>
            <person name="Rouze P."/>
            <person name="Ellis J.G."/>
            <person name="Dodds P.N."/>
            <person name="Schein J.E."/>
            <person name="Zhong S."/>
            <person name="Hamelin R.C."/>
            <person name="Grigoriev I.V."/>
            <person name="Szabo L.J."/>
            <person name="Martin F."/>
        </authorList>
    </citation>
    <scope>NUCLEOTIDE SEQUENCE [LARGE SCALE GENOMIC DNA]</scope>
    <source>
        <strain evidence="13">98AG31 / pathotype 3-4-7</strain>
    </source>
</reference>
<keyword evidence="9 10" id="KW-0472">Membrane</keyword>
<keyword evidence="5" id="KW-0677">Repeat</keyword>
<sequence length="281" mass="30193">MAEQSTPASFSRSVVSGAMAGLTVDLFFYPLDTLKTRLQSQAGFITSGGFKGVYRGLGSVAVGSAPGAALFFTTYEQCKNRLVPSLLPNISAPVSHIISASLGEIAACLVRVPTEVVKQRQQTSTYGTNTTSADVLKLVVQQGGARALYQGFLITISREVPFALIQFPLYEQLKLYAKAKRQSSSQKDLPAHLAALCGSIAGSTAAAITTPLDVIKTRIMLSERSGHKRVRILTTLIDIQRKEGFSAFWKGLIPRTLWIGLGGAVFLGVYEASKLHLPPFI</sequence>
<dbReference type="InterPro" id="IPR018108">
    <property type="entry name" value="MCP_transmembrane"/>
</dbReference>
<evidence type="ECO:0000256" key="8">
    <source>
        <dbReference type="ARBA" id="ARBA00023128"/>
    </source>
</evidence>
<keyword evidence="7" id="KW-1133">Transmembrane helix</keyword>
<protein>
    <recommendedName>
        <fullName evidence="14">Mitochondrial carrier protein</fullName>
    </recommendedName>
</protein>
<dbReference type="FunCoup" id="F4RXI1">
    <property type="interactions" value="263"/>
</dbReference>
<dbReference type="GO" id="GO:0005743">
    <property type="term" value="C:mitochondrial inner membrane"/>
    <property type="evidence" value="ECO:0007669"/>
    <property type="project" value="UniProtKB-SubCell"/>
</dbReference>
<comment type="subcellular location">
    <subcellularLocation>
        <location evidence="1">Mitochondrion inner membrane</location>
        <topology evidence="1">Multi-pass membrane protein</topology>
    </subcellularLocation>
</comment>
<accession>F4RXI1</accession>
<feature type="repeat" description="Solcar" evidence="10">
    <location>
        <begin position="94"/>
        <end position="176"/>
    </location>
</feature>
<evidence type="ECO:0000256" key="11">
    <source>
        <dbReference type="RuleBase" id="RU000488"/>
    </source>
</evidence>
<dbReference type="SUPFAM" id="SSF103506">
    <property type="entry name" value="Mitochondrial carrier"/>
    <property type="match status" value="1"/>
</dbReference>
<dbReference type="InterPro" id="IPR023395">
    <property type="entry name" value="MCP_dom_sf"/>
</dbReference>
<evidence type="ECO:0000256" key="4">
    <source>
        <dbReference type="ARBA" id="ARBA00022692"/>
    </source>
</evidence>
<dbReference type="Gene3D" id="1.50.40.10">
    <property type="entry name" value="Mitochondrial carrier domain"/>
    <property type="match status" value="2"/>
</dbReference>
<dbReference type="EMBL" id="GL883127">
    <property type="protein sequence ID" value="EGG02969.1"/>
    <property type="molecule type" value="Genomic_DNA"/>
</dbReference>
<dbReference type="PROSITE" id="PS50920">
    <property type="entry name" value="SOLCAR"/>
    <property type="match status" value="3"/>
</dbReference>
<gene>
    <name evidence="12" type="ORF">MELLADRAFT_117468</name>
</gene>
<evidence type="ECO:0000256" key="6">
    <source>
        <dbReference type="ARBA" id="ARBA00022792"/>
    </source>
</evidence>
<keyword evidence="13" id="KW-1185">Reference proteome</keyword>
<evidence type="ECO:0000256" key="5">
    <source>
        <dbReference type="ARBA" id="ARBA00022737"/>
    </source>
</evidence>
<dbReference type="PANTHER" id="PTHR45667">
    <property type="entry name" value="S-ADENOSYLMETHIONINE MITOCHONDRIAL CARRIER PROTEIN"/>
    <property type="match status" value="1"/>
</dbReference>
<name>F4RXI1_MELLP</name>
<dbReference type="VEuPathDB" id="FungiDB:MELLADRAFT_117468"/>
<proteinExistence type="inferred from homology"/>
<dbReference type="AlphaFoldDB" id="F4RXI1"/>
<evidence type="ECO:0000313" key="12">
    <source>
        <dbReference type="EMBL" id="EGG02969.1"/>
    </source>
</evidence>
<evidence type="ECO:0000256" key="2">
    <source>
        <dbReference type="ARBA" id="ARBA00006375"/>
    </source>
</evidence>
<keyword evidence="4 10" id="KW-0812">Transmembrane</keyword>
<feature type="repeat" description="Solcar" evidence="10">
    <location>
        <begin position="8"/>
        <end position="81"/>
    </location>
</feature>
<organism evidence="13">
    <name type="scientific">Melampsora larici-populina (strain 98AG31 / pathotype 3-4-7)</name>
    <name type="common">Poplar leaf rust fungus</name>
    <dbReference type="NCBI Taxonomy" id="747676"/>
    <lineage>
        <taxon>Eukaryota</taxon>
        <taxon>Fungi</taxon>
        <taxon>Dikarya</taxon>
        <taxon>Basidiomycota</taxon>
        <taxon>Pucciniomycotina</taxon>
        <taxon>Pucciniomycetes</taxon>
        <taxon>Pucciniales</taxon>
        <taxon>Melampsoraceae</taxon>
        <taxon>Melampsora</taxon>
    </lineage>
</organism>
<dbReference type="eggNOG" id="KOG0768">
    <property type="taxonomic scope" value="Eukaryota"/>
</dbReference>
<feature type="repeat" description="Solcar" evidence="10">
    <location>
        <begin position="189"/>
        <end position="276"/>
    </location>
</feature>